<proteinExistence type="inferred from homology"/>
<gene>
    <name evidence="12" type="ORF">DICSQDRAFT_170928</name>
</gene>
<dbReference type="GeneID" id="18839241"/>
<dbReference type="InterPro" id="IPR013320">
    <property type="entry name" value="ConA-like_dom_sf"/>
</dbReference>
<keyword evidence="8" id="KW-0961">Cell wall biogenesis/degradation</keyword>
<dbReference type="PANTHER" id="PTHR31361:SF1">
    <property type="entry name" value="BETA-GLUCAN SYNTHESIS-ASSOCIATED PROTEIN KRE6-RELATED"/>
    <property type="match status" value="1"/>
</dbReference>
<organism evidence="12 13">
    <name type="scientific">Dichomitus squalens (strain LYAD-421)</name>
    <name type="common">Western red white-rot fungus</name>
    <dbReference type="NCBI Taxonomy" id="732165"/>
    <lineage>
        <taxon>Eukaryota</taxon>
        <taxon>Fungi</taxon>
        <taxon>Dikarya</taxon>
        <taxon>Basidiomycota</taxon>
        <taxon>Agaricomycotina</taxon>
        <taxon>Agaricomycetes</taxon>
        <taxon>Polyporales</taxon>
        <taxon>Polyporaceae</taxon>
        <taxon>Dichomitus</taxon>
    </lineage>
</organism>
<dbReference type="EMBL" id="JH719414">
    <property type="protein sequence ID" value="EJF60781.1"/>
    <property type="molecule type" value="Genomic_DNA"/>
</dbReference>
<evidence type="ECO:0000256" key="1">
    <source>
        <dbReference type="ARBA" id="ARBA00004606"/>
    </source>
</evidence>
<evidence type="ECO:0000256" key="8">
    <source>
        <dbReference type="ARBA" id="ARBA00023316"/>
    </source>
</evidence>
<evidence type="ECO:0000256" key="2">
    <source>
        <dbReference type="ARBA" id="ARBA00010962"/>
    </source>
</evidence>
<dbReference type="InterPro" id="IPR005629">
    <property type="entry name" value="Skn1/Kre6/Sbg1"/>
</dbReference>
<dbReference type="RefSeq" id="XP_007366618.1">
    <property type="nucleotide sequence ID" value="XM_007366556.1"/>
</dbReference>
<dbReference type="Gene3D" id="2.60.120.200">
    <property type="match status" value="1"/>
</dbReference>
<dbReference type="InterPro" id="IPR000757">
    <property type="entry name" value="Beta-glucanase-like"/>
</dbReference>
<keyword evidence="4" id="KW-0735">Signal-anchor</keyword>
<name>R7SXG6_DICSQ</name>
<dbReference type="Proteomes" id="UP000053319">
    <property type="component" value="Unassembled WGS sequence"/>
</dbReference>
<reference evidence="12 13" key="1">
    <citation type="journal article" date="2012" name="Science">
        <title>The Paleozoic origin of enzymatic lignin decomposition reconstructed from 31 fungal genomes.</title>
        <authorList>
            <person name="Floudas D."/>
            <person name="Binder M."/>
            <person name="Riley R."/>
            <person name="Barry K."/>
            <person name="Blanchette R.A."/>
            <person name="Henrissat B."/>
            <person name="Martinez A.T."/>
            <person name="Otillar R."/>
            <person name="Spatafora J.W."/>
            <person name="Yadav J.S."/>
            <person name="Aerts A."/>
            <person name="Benoit I."/>
            <person name="Boyd A."/>
            <person name="Carlson A."/>
            <person name="Copeland A."/>
            <person name="Coutinho P.M."/>
            <person name="de Vries R.P."/>
            <person name="Ferreira P."/>
            <person name="Findley K."/>
            <person name="Foster B."/>
            <person name="Gaskell J."/>
            <person name="Glotzer D."/>
            <person name="Gorecki P."/>
            <person name="Heitman J."/>
            <person name="Hesse C."/>
            <person name="Hori C."/>
            <person name="Igarashi K."/>
            <person name="Jurgens J.A."/>
            <person name="Kallen N."/>
            <person name="Kersten P."/>
            <person name="Kohler A."/>
            <person name="Kuees U."/>
            <person name="Kumar T.K.A."/>
            <person name="Kuo A."/>
            <person name="LaButti K."/>
            <person name="Larrondo L.F."/>
            <person name="Lindquist E."/>
            <person name="Ling A."/>
            <person name="Lombard V."/>
            <person name="Lucas S."/>
            <person name="Lundell T."/>
            <person name="Martin R."/>
            <person name="McLaughlin D.J."/>
            <person name="Morgenstern I."/>
            <person name="Morin E."/>
            <person name="Murat C."/>
            <person name="Nagy L.G."/>
            <person name="Nolan M."/>
            <person name="Ohm R.A."/>
            <person name="Patyshakuliyeva A."/>
            <person name="Rokas A."/>
            <person name="Ruiz-Duenas F.J."/>
            <person name="Sabat G."/>
            <person name="Salamov A."/>
            <person name="Samejima M."/>
            <person name="Schmutz J."/>
            <person name="Slot J.C."/>
            <person name="St John F."/>
            <person name="Stenlid J."/>
            <person name="Sun H."/>
            <person name="Sun S."/>
            <person name="Syed K."/>
            <person name="Tsang A."/>
            <person name="Wiebenga A."/>
            <person name="Young D."/>
            <person name="Pisabarro A."/>
            <person name="Eastwood D.C."/>
            <person name="Martin F."/>
            <person name="Cullen D."/>
            <person name="Grigoriev I.V."/>
            <person name="Hibbett D.S."/>
        </authorList>
    </citation>
    <scope>NUCLEOTIDE SEQUENCE [LARGE SCALE GENOMIC DNA]</scope>
    <source>
        <strain evidence="12 13">LYAD-421 SS1</strain>
    </source>
</reference>
<dbReference type="GO" id="GO:0031505">
    <property type="term" value="P:fungal-type cell wall organization"/>
    <property type="evidence" value="ECO:0007669"/>
    <property type="project" value="TreeGrafter"/>
</dbReference>
<evidence type="ECO:0000259" key="11">
    <source>
        <dbReference type="PROSITE" id="PS51762"/>
    </source>
</evidence>
<keyword evidence="6 10" id="KW-0472">Membrane</keyword>
<dbReference type="PROSITE" id="PS51762">
    <property type="entry name" value="GH16_2"/>
    <property type="match status" value="1"/>
</dbReference>
<evidence type="ECO:0000256" key="10">
    <source>
        <dbReference type="SAM" id="Phobius"/>
    </source>
</evidence>
<comment type="subcellular location">
    <subcellularLocation>
        <location evidence="1">Membrane</location>
        <topology evidence="1">Single-pass type II membrane protein</topology>
    </subcellularLocation>
</comment>
<dbReference type="GO" id="GO:0006078">
    <property type="term" value="P:(1-&gt;6)-beta-D-glucan biosynthetic process"/>
    <property type="evidence" value="ECO:0007669"/>
    <property type="project" value="TreeGrafter"/>
</dbReference>
<evidence type="ECO:0000256" key="5">
    <source>
        <dbReference type="ARBA" id="ARBA00022989"/>
    </source>
</evidence>
<evidence type="ECO:0000256" key="3">
    <source>
        <dbReference type="ARBA" id="ARBA00022692"/>
    </source>
</evidence>
<feature type="region of interest" description="Disordered" evidence="9">
    <location>
        <begin position="1"/>
        <end position="20"/>
    </location>
</feature>
<dbReference type="GO" id="GO:0005789">
    <property type="term" value="C:endoplasmic reticulum membrane"/>
    <property type="evidence" value="ECO:0007669"/>
    <property type="project" value="TreeGrafter"/>
</dbReference>
<evidence type="ECO:0000256" key="9">
    <source>
        <dbReference type="SAM" id="MobiDB-lite"/>
    </source>
</evidence>
<dbReference type="GO" id="GO:0015926">
    <property type="term" value="F:glucosidase activity"/>
    <property type="evidence" value="ECO:0007669"/>
    <property type="project" value="TreeGrafter"/>
</dbReference>
<comment type="similarity">
    <text evidence="2">Belongs to the SKN1/KRE6 family.</text>
</comment>
<evidence type="ECO:0000313" key="12">
    <source>
        <dbReference type="EMBL" id="EJF60781.1"/>
    </source>
</evidence>
<feature type="transmembrane region" description="Helical" evidence="10">
    <location>
        <begin position="40"/>
        <end position="60"/>
    </location>
</feature>
<evidence type="ECO:0000313" key="13">
    <source>
        <dbReference type="Proteomes" id="UP000053319"/>
    </source>
</evidence>
<sequence length="438" mass="48516">MDPDDLNSPAEDDLVHNPDPRRDRLYDSGRIFTLRGLMNLGYLLVLAGTIFVLFAGYPVITYFTKTKQSYLGGFNLGVINSTGQIPHISGMRGLIDRETPEEVRIKTDYVTGQTWQLVFSDEFNTDGRSFYPGDDPYWEAVDLHYWATGNKEWYDPKAITTRNGSLKIRLSQQGNHGLNYTGGMIQTWNKFCFTGGLFETSVMLPGYNNVRGFWPAIRAMGNLGRAGYGTSLDGMWPYSYDACDMGTVANQTVNNLLVAATEGNDAYNNGALSESHPGPVHDNGEYVGRSAPEIDMFEAQIGGTPMGDRSGAVSQSGQWAPFNWKYTPLGEFDVPDLTRSVNNSYTGGVYQQATSVVTATDQTAYEFNGYGYSVHGFQYKPGFGDADPNAINIGCDPPHFPTAVYIAQYKEAYANPDLTTWVNDYKQESPKNKFLGQC</sequence>
<keyword evidence="5 10" id="KW-1133">Transmembrane helix</keyword>
<evidence type="ECO:0000256" key="4">
    <source>
        <dbReference type="ARBA" id="ARBA00022968"/>
    </source>
</evidence>
<feature type="domain" description="GH16" evidence="11">
    <location>
        <begin position="108"/>
        <end position="346"/>
    </location>
</feature>
<dbReference type="KEGG" id="dsq:DICSQDRAFT_170928"/>
<dbReference type="Pfam" id="PF03935">
    <property type="entry name" value="SKN1_KRE6_Sbg1"/>
    <property type="match status" value="2"/>
</dbReference>
<evidence type="ECO:0000256" key="6">
    <source>
        <dbReference type="ARBA" id="ARBA00023136"/>
    </source>
</evidence>
<dbReference type="GO" id="GO:0005886">
    <property type="term" value="C:plasma membrane"/>
    <property type="evidence" value="ECO:0007669"/>
    <property type="project" value="TreeGrafter"/>
</dbReference>
<evidence type="ECO:0000256" key="7">
    <source>
        <dbReference type="ARBA" id="ARBA00023180"/>
    </source>
</evidence>
<accession>R7SXG6</accession>
<dbReference type="AlphaFoldDB" id="R7SXG6"/>
<dbReference type="OMA" id="NDYKQES"/>
<dbReference type="SUPFAM" id="SSF49899">
    <property type="entry name" value="Concanavalin A-like lectins/glucanases"/>
    <property type="match status" value="1"/>
</dbReference>
<dbReference type="PANTHER" id="PTHR31361">
    <property type="entry name" value="BETA-GLUCAN SYNTHESIS-ASSOCIATED PROTEIN KRE6-RELATED"/>
    <property type="match status" value="1"/>
</dbReference>
<dbReference type="HOGENOM" id="CLU_010811_3_0_1"/>
<keyword evidence="3 10" id="KW-0812">Transmembrane</keyword>
<keyword evidence="7" id="KW-0325">Glycoprotein</keyword>
<protein>
    <submittedName>
        <fullName evidence="12">SKN1-domain-containing protein</fullName>
    </submittedName>
</protein>